<evidence type="ECO:0000313" key="3">
    <source>
        <dbReference type="Proteomes" id="UP000319804"/>
    </source>
</evidence>
<keyword evidence="1" id="KW-0812">Transmembrane</keyword>
<evidence type="ECO:0000313" key="2">
    <source>
        <dbReference type="EMBL" id="TQM90892.1"/>
    </source>
</evidence>
<gene>
    <name evidence="2" type="ORF">FHX68_2741</name>
</gene>
<feature type="transmembrane region" description="Helical" evidence="1">
    <location>
        <begin position="223"/>
        <end position="242"/>
    </location>
</feature>
<feature type="transmembrane region" description="Helical" evidence="1">
    <location>
        <begin position="122"/>
        <end position="140"/>
    </location>
</feature>
<dbReference type="Proteomes" id="UP000319804">
    <property type="component" value="Unassembled WGS sequence"/>
</dbReference>
<feature type="transmembrane region" description="Helical" evidence="1">
    <location>
        <begin position="300"/>
        <end position="321"/>
    </location>
</feature>
<reference evidence="2 3" key="1">
    <citation type="submission" date="2019-06" db="EMBL/GenBank/DDBJ databases">
        <title>Sequencing the genomes of 1000 actinobacteria strains.</title>
        <authorList>
            <person name="Klenk H.-P."/>
        </authorList>
    </citation>
    <scope>NUCLEOTIDE SEQUENCE [LARGE SCALE GENOMIC DNA]</scope>
    <source>
        <strain evidence="2 3">DSM 20427</strain>
    </source>
</reference>
<feature type="transmembrane region" description="Helical" evidence="1">
    <location>
        <begin position="341"/>
        <end position="358"/>
    </location>
</feature>
<sequence>MTSAPTARRASDASGTTPAWLPSAWGRVTRRAQALRVPIGRFAMTPRGLLAGFAVVHGLYLLVLLPTILAGQTQGDLPLYRLWAEQAKLGYWPVIDMPWVYPAGALAPIMAAIAAGPYNYQLGWFVLMVAANLFAILALTGGLRRRSGYRAAWYWLAVQVLLAPVSMLRLEGFAAPLAIAGLVLLLRRPVIAGALIAAATWIKVWPAAIAAAAVTVASQRLRIIVGGVAVSVVIALTVVVFGGGSNLFSFATIQGDRSLQLEAPVATPWVWATVLGLPGSEIRQNYVLATREVAGPGAHLAGDVVGLLMPISFAIIVLLLWRARRLAVRQGRLTSALEQRLILVASFALTAALIVFNKVGSPQYILWLAPIVAVGLVVDPRAWRRAAGWLAGVCFATTLVFPVLYMPLIDGDPFAAGVLLARNVMVVGLFVWSVVVLWRAGSETVRERDAALLPAPAVAIAGV</sequence>
<accession>A0A4Y3UNQ8</accession>
<feature type="transmembrane region" description="Helical" evidence="1">
    <location>
        <begin position="389"/>
        <end position="408"/>
    </location>
</feature>
<dbReference type="RefSeq" id="WP_229661548.1">
    <property type="nucleotide sequence ID" value="NZ_BJNA01000027.1"/>
</dbReference>
<dbReference type="EMBL" id="VFPS01000006">
    <property type="protein sequence ID" value="TQM90892.1"/>
    <property type="molecule type" value="Genomic_DNA"/>
</dbReference>
<name>A0A4Y3UNQ8_9MICO</name>
<evidence type="ECO:0000256" key="1">
    <source>
        <dbReference type="SAM" id="Phobius"/>
    </source>
</evidence>
<feature type="transmembrane region" description="Helical" evidence="1">
    <location>
        <begin position="414"/>
        <end position="438"/>
    </location>
</feature>
<organism evidence="2 3">
    <name type="scientific">Microbacterium lacticum</name>
    <dbReference type="NCBI Taxonomy" id="33885"/>
    <lineage>
        <taxon>Bacteria</taxon>
        <taxon>Bacillati</taxon>
        <taxon>Actinomycetota</taxon>
        <taxon>Actinomycetes</taxon>
        <taxon>Micrococcales</taxon>
        <taxon>Microbacteriaceae</taxon>
        <taxon>Microbacterium</taxon>
    </lineage>
</organism>
<keyword evidence="3" id="KW-1185">Reference proteome</keyword>
<keyword evidence="1" id="KW-1133">Transmembrane helix</keyword>
<feature type="transmembrane region" description="Helical" evidence="1">
    <location>
        <begin position="364"/>
        <end position="382"/>
    </location>
</feature>
<feature type="transmembrane region" description="Helical" evidence="1">
    <location>
        <begin position="190"/>
        <end position="216"/>
    </location>
</feature>
<feature type="transmembrane region" description="Helical" evidence="1">
    <location>
        <begin position="49"/>
        <end position="70"/>
    </location>
</feature>
<feature type="transmembrane region" description="Helical" evidence="1">
    <location>
        <begin position="152"/>
        <end position="170"/>
    </location>
</feature>
<proteinExistence type="predicted"/>
<dbReference type="AlphaFoldDB" id="A0A4Y3UNQ8"/>
<comment type="caution">
    <text evidence="2">The sequence shown here is derived from an EMBL/GenBank/DDBJ whole genome shotgun (WGS) entry which is preliminary data.</text>
</comment>
<protein>
    <submittedName>
        <fullName evidence="2">Uncharacterized protein DUF2029</fullName>
    </submittedName>
</protein>
<keyword evidence="1" id="KW-0472">Membrane</keyword>